<evidence type="ECO:0000256" key="3">
    <source>
        <dbReference type="SAM" id="MobiDB-lite"/>
    </source>
</evidence>
<dbReference type="InterPro" id="IPR035848">
    <property type="entry name" value="SH3BP2"/>
</dbReference>
<dbReference type="SMART" id="SM00252">
    <property type="entry name" value="SH2"/>
    <property type="match status" value="1"/>
</dbReference>
<organism evidence="6 7">
    <name type="scientific">Porites lobata</name>
    <dbReference type="NCBI Taxonomy" id="104759"/>
    <lineage>
        <taxon>Eukaryota</taxon>
        <taxon>Metazoa</taxon>
        <taxon>Cnidaria</taxon>
        <taxon>Anthozoa</taxon>
        <taxon>Hexacorallia</taxon>
        <taxon>Scleractinia</taxon>
        <taxon>Fungiina</taxon>
        <taxon>Poritidae</taxon>
        <taxon>Porites</taxon>
    </lineage>
</organism>
<dbReference type="CDD" id="cd00173">
    <property type="entry name" value="SH2"/>
    <property type="match status" value="1"/>
</dbReference>
<dbReference type="InterPro" id="IPR036860">
    <property type="entry name" value="SH2_dom_sf"/>
</dbReference>
<dbReference type="PANTHER" id="PTHR15126:SF4">
    <property type="entry name" value="SH3 DOMAIN-BINDING PROTEIN 2"/>
    <property type="match status" value="1"/>
</dbReference>
<keyword evidence="1 2" id="KW-0727">SH2 domain</keyword>
<feature type="region of interest" description="Disordered" evidence="3">
    <location>
        <begin position="229"/>
        <end position="362"/>
    </location>
</feature>
<dbReference type="InterPro" id="IPR000980">
    <property type="entry name" value="SH2"/>
</dbReference>
<feature type="domain" description="SH2" evidence="4">
    <location>
        <begin position="397"/>
        <end position="507"/>
    </location>
</feature>
<evidence type="ECO:0000259" key="5">
    <source>
        <dbReference type="PROSITE" id="PS50003"/>
    </source>
</evidence>
<name>A0ABN8P0Q0_9CNID</name>
<evidence type="ECO:0008006" key="8">
    <source>
        <dbReference type="Google" id="ProtNLM"/>
    </source>
</evidence>
<dbReference type="Pfam" id="PF00017">
    <property type="entry name" value="SH2"/>
    <property type="match status" value="1"/>
</dbReference>
<dbReference type="Gene3D" id="3.30.505.10">
    <property type="entry name" value="SH2 domain"/>
    <property type="match status" value="1"/>
</dbReference>
<dbReference type="Gene3D" id="2.30.29.30">
    <property type="entry name" value="Pleckstrin-homology domain (PH domain)/Phosphotyrosine-binding domain (PTB)"/>
    <property type="match status" value="1"/>
</dbReference>
<dbReference type="Pfam" id="PF00169">
    <property type="entry name" value="PH"/>
    <property type="match status" value="1"/>
</dbReference>
<evidence type="ECO:0000313" key="6">
    <source>
        <dbReference type="EMBL" id="CAH3125667.1"/>
    </source>
</evidence>
<feature type="domain" description="PH" evidence="5">
    <location>
        <begin position="88"/>
        <end position="187"/>
    </location>
</feature>
<accession>A0ABN8P0Q0</accession>
<dbReference type="InterPro" id="IPR001849">
    <property type="entry name" value="PH_domain"/>
</dbReference>
<dbReference type="InterPro" id="IPR011993">
    <property type="entry name" value="PH-like_dom_sf"/>
</dbReference>
<comment type="caution">
    <text evidence="6">The sequence shown here is derived from an EMBL/GenBank/DDBJ whole genome shotgun (WGS) entry which is preliminary data.</text>
</comment>
<gene>
    <name evidence="6" type="ORF">PLOB_00031952</name>
</gene>
<evidence type="ECO:0000256" key="2">
    <source>
        <dbReference type="PROSITE-ProRule" id="PRU00191"/>
    </source>
</evidence>
<dbReference type="CDD" id="cd13308">
    <property type="entry name" value="PH_3BP2"/>
    <property type="match status" value="1"/>
</dbReference>
<dbReference type="PROSITE" id="PS50001">
    <property type="entry name" value="SH2"/>
    <property type="match status" value="1"/>
</dbReference>
<proteinExistence type="predicted"/>
<evidence type="ECO:0000256" key="1">
    <source>
        <dbReference type="ARBA" id="ARBA00022999"/>
    </source>
</evidence>
<dbReference type="SUPFAM" id="SSF55550">
    <property type="entry name" value="SH2 domain"/>
    <property type="match status" value="1"/>
</dbReference>
<reference evidence="6 7" key="1">
    <citation type="submission" date="2022-05" db="EMBL/GenBank/DDBJ databases">
        <authorList>
            <consortium name="Genoscope - CEA"/>
            <person name="William W."/>
        </authorList>
    </citation>
    <scope>NUCLEOTIDE SEQUENCE [LARGE SCALE GENOMIC DNA]</scope>
</reference>
<evidence type="ECO:0000259" key="4">
    <source>
        <dbReference type="PROSITE" id="PS50001"/>
    </source>
</evidence>
<evidence type="ECO:0000313" key="7">
    <source>
        <dbReference type="Proteomes" id="UP001159405"/>
    </source>
</evidence>
<dbReference type="PROSITE" id="PS50003">
    <property type="entry name" value="PH_DOMAIN"/>
    <property type="match status" value="1"/>
</dbReference>
<dbReference type="PANTHER" id="PTHR15126">
    <property type="entry name" value="SH3-BINDING"/>
    <property type="match status" value="1"/>
</dbReference>
<dbReference type="SMART" id="SM00233">
    <property type="entry name" value="PH"/>
    <property type="match status" value="1"/>
</dbReference>
<protein>
    <recommendedName>
        <fullName evidence="8">PH domain-containing protein</fullName>
    </recommendedName>
</protein>
<keyword evidence="7" id="KW-1185">Reference proteome</keyword>
<dbReference type="SUPFAM" id="SSF50729">
    <property type="entry name" value="PH domain-like"/>
    <property type="match status" value="1"/>
</dbReference>
<dbReference type="Proteomes" id="UP001159405">
    <property type="component" value="Unassembled WGS sequence"/>
</dbReference>
<sequence length="508" mass="57699">MTMMMMTVTISEDENDGDDKSYSLLIRYEVGHRTMKPHTFHRTGTAPSPTINLAQVGTDRERSFTEPHQPLVPEPYQSIPAQDLLKDNCGFSGWIRKEGNNFKTWHDRYAILHKGCLYYYKDANASSTAGKFSLGGYRLSPAPERSSKYGWTFKLAHIQPEKRTYYFSAYSEREMNEWMEHITKEMEDYCGNGKKDTAEKEEFEDGLEYCYPEVEPKFDPEEVAALFGRPSPSLPRRCADSGPMYCPPPEIDQRDIKKRPPHLLPRTPTVLPYHISDTVPVDNPLSLKPVRSRPPGASPVLPTKGAPAVPSRVKKPTIGNPAATSAKPLPKPKPKPKPLPRPPSLEKRVPQPIPNYTDAFEGEDDEEINEGYLDIVPDTTPEDLFDEEKKSSLSRGYPDGKSFRRHSSENVLPDSAVKLNLDKTAVSELLEKKLGVYLLRESQNAQSKRALAVWTGDRVRHYMIFYEKELGYALDPEGARFDKLEALLSHYHKVNLPRCDAKLKKPYK</sequence>
<feature type="region of interest" description="Disordered" evidence="3">
    <location>
        <begin position="376"/>
        <end position="407"/>
    </location>
</feature>
<dbReference type="EMBL" id="CALNXK010000041">
    <property type="protein sequence ID" value="CAH3125667.1"/>
    <property type="molecule type" value="Genomic_DNA"/>
</dbReference>